<dbReference type="EMBL" id="QPJK01000001">
    <property type="protein sequence ID" value="RCW75736.1"/>
    <property type="molecule type" value="Genomic_DNA"/>
</dbReference>
<dbReference type="SMART" id="SM01086">
    <property type="entry name" value="ClpB_D2-small"/>
    <property type="match status" value="1"/>
</dbReference>
<dbReference type="GO" id="GO:0034605">
    <property type="term" value="P:cellular response to heat"/>
    <property type="evidence" value="ECO:0007669"/>
    <property type="project" value="TreeGrafter"/>
</dbReference>
<dbReference type="InterPro" id="IPR003959">
    <property type="entry name" value="ATPase_AAA_core"/>
</dbReference>
<dbReference type="GO" id="GO:0005524">
    <property type="term" value="F:ATP binding"/>
    <property type="evidence" value="ECO:0007669"/>
    <property type="project" value="UniProtKB-KW"/>
</dbReference>
<evidence type="ECO:0000256" key="2">
    <source>
        <dbReference type="ARBA" id="ARBA00022737"/>
    </source>
</evidence>
<evidence type="ECO:0000313" key="12">
    <source>
        <dbReference type="Proteomes" id="UP000252884"/>
    </source>
</evidence>
<proteinExistence type="inferred from homology"/>
<keyword evidence="2 7" id="KW-0677">Repeat</keyword>
<accession>A0A368Y8R6</accession>
<dbReference type="Pfam" id="PF10431">
    <property type="entry name" value="ClpB_D2-small"/>
    <property type="match status" value="1"/>
</dbReference>
<keyword evidence="12" id="KW-1185">Reference proteome</keyword>
<evidence type="ECO:0000256" key="8">
    <source>
        <dbReference type="SAM" id="Coils"/>
    </source>
</evidence>
<feature type="compositionally biased region" description="Low complexity" evidence="9">
    <location>
        <begin position="514"/>
        <end position="531"/>
    </location>
</feature>
<dbReference type="InterPro" id="IPR004176">
    <property type="entry name" value="Clp_R_N"/>
</dbReference>
<dbReference type="CDD" id="cd19499">
    <property type="entry name" value="RecA-like_ClpB_Hsp104-like"/>
    <property type="match status" value="1"/>
</dbReference>
<dbReference type="CDD" id="cd00009">
    <property type="entry name" value="AAA"/>
    <property type="match status" value="1"/>
</dbReference>
<gene>
    <name evidence="11" type="ORF">DES41_101331</name>
</gene>
<dbReference type="InterPro" id="IPR019489">
    <property type="entry name" value="Clp_ATPase_C"/>
</dbReference>
<sequence length="916" mass="98629">MPDISRTALFGKLNATAYKAIEGATVFCKLRGNPVVELQHWLYQILNGQDSDLHRIVKHVGIDAGALATDLTAALDRLPRGASSVTDLSSWVENAVERGWVYGSLMFGDTQVRTGTLLLGILKTTGLRAVLVSISRQFERIQADALAQDFGKIVAGSPEDGQAATASGAAPGEASGAIAPAAMGKQEALRRFAVDLTERAHKGEIDPVAGRDEEIRQIVDILMRRRQNNPILTGEAGVGKTAVVEGFALRLARGDVPPQLKDVRLHMLDVGLLQAGASMKGEFESRLRAVIDEVQASPQPIILFIDEAHTLVGAGGQAGTGDAANLLKPALARGKLRTIAATTWAEYKKYIEKDPALTRRFQVVQVAEPSEAKAILMLRGVAGILEKHHRVALLDEAIEAAVRLAHRYIPARQLPDKAVSLLDTACARVAVSQHATPPALEDCQRRLEALQVEREIIAREAAIGIDTDTRRQRTASAIDAEQTRLAELQARHVEEKGVVDRILELRALLRGPEPSSSSSASPPASPSASPSASPPAPSPAPAAAPSDSAPPPPDRDALLAELRPLQIRLRELQGDAPLILPTVDEQAVASVVQDWTGVPVGRMVKNEVEAVLRLADTLNQRVIGQKHALEMIARRVQTSRARLDNPGKPIGVFMLCGTSGVGKTETALALAESLYGGEQNVITINMSEFQEAHTVSTLKGAPPGYVGYGEGGVLTEAVRRRPYSVVLLDEVEKAHPDVHELFFQVFDKGWMEDGEGRGIDFKNTIILLTSNVGSELIMRSCRGPGPLPDPEQIATALREPLLQVFPAALLGRLVVVPYYPLSDAMMGDIVRLQLGRIARRVQENHDIPFTYDDAVVQLVVSRCTEAESGGRVIDAILTNTVLPRVSLEYLTRLAAGGNLQRITLGVREGDFSYGFG</sequence>
<dbReference type="Pfam" id="PF17871">
    <property type="entry name" value="AAA_lid_9"/>
    <property type="match status" value="1"/>
</dbReference>
<evidence type="ECO:0000256" key="4">
    <source>
        <dbReference type="ARBA" id="ARBA00022840"/>
    </source>
</evidence>
<organism evidence="11 12">
    <name type="scientific">Pseudorhodoferax soli</name>
    <dbReference type="NCBI Taxonomy" id="545864"/>
    <lineage>
        <taxon>Bacteria</taxon>
        <taxon>Pseudomonadati</taxon>
        <taxon>Pseudomonadota</taxon>
        <taxon>Betaproteobacteria</taxon>
        <taxon>Burkholderiales</taxon>
        <taxon>Comamonadaceae</taxon>
    </lineage>
</organism>
<dbReference type="InterPro" id="IPR027417">
    <property type="entry name" value="P-loop_NTPase"/>
</dbReference>
<dbReference type="InterPro" id="IPR017729">
    <property type="entry name" value="ATPase_T6SS_ClpV1"/>
</dbReference>
<dbReference type="InterPro" id="IPR041546">
    <property type="entry name" value="ClpA/ClpB_AAA_lid"/>
</dbReference>
<evidence type="ECO:0000256" key="5">
    <source>
        <dbReference type="ARBA" id="ARBA00023186"/>
    </source>
</evidence>
<feature type="domain" description="Clp R" evidence="10">
    <location>
        <begin position="10"/>
        <end position="151"/>
    </location>
</feature>
<dbReference type="PANTHER" id="PTHR11638">
    <property type="entry name" value="ATP-DEPENDENT CLP PROTEASE"/>
    <property type="match status" value="1"/>
</dbReference>
<dbReference type="FunFam" id="3.40.50.300:FF:000025">
    <property type="entry name" value="ATP-dependent Clp protease subunit"/>
    <property type="match status" value="1"/>
</dbReference>
<keyword evidence="5" id="KW-0143">Chaperone</keyword>
<dbReference type="Pfam" id="PF02861">
    <property type="entry name" value="Clp_N"/>
    <property type="match status" value="1"/>
</dbReference>
<evidence type="ECO:0000256" key="1">
    <source>
        <dbReference type="ARBA" id="ARBA00008675"/>
    </source>
</evidence>
<dbReference type="InterPro" id="IPR003593">
    <property type="entry name" value="AAA+_ATPase"/>
</dbReference>
<comment type="function">
    <text evidence="6">Part of a stress-induced multi-chaperone system, it is involved in the recovery of the cell from heat-induced damage, in cooperation with DnaK, DnaJ and GrpE. Acts before DnaK, in the processing of protein aggregates. Protein binding stimulates the ATPase activity; ATP hydrolysis unfolds the denatured protein aggregates, which probably helps expose new hydrophobic binding sites on the surface of ClpB-bound aggregates, contributing to the solubilization and refolding of denatured protein aggregates by DnaK.</text>
</comment>
<evidence type="ECO:0000256" key="9">
    <source>
        <dbReference type="SAM" id="MobiDB-lite"/>
    </source>
</evidence>
<comment type="caution">
    <text evidence="11">The sequence shown here is derived from an EMBL/GenBank/DDBJ whole genome shotgun (WGS) entry which is preliminary data.</text>
</comment>
<dbReference type="Pfam" id="PF00004">
    <property type="entry name" value="AAA"/>
    <property type="match status" value="1"/>
</dbReference>
<evidence type="ECO:0000313" key="11">
    <source>
        <dbReference type="EMBL" id="RCW75736.1"/>
    </source>
</evidence>
<dbReference type="InterPro" id="IPR050130">
    <property type="entry name" value="ClpA_ClpB"/>
</dbReference>
<protein>
    <submittedName>
        <fullName evidence="11">Type VI secretion system protein VasG</fullName>
    </submittedName>
</protein>
<dbReference type="Proteomes" id="UP000252884">
    <property type="component" value="Unassembled WGS sequence"/>
</dbReference>
<keyword evidence="4" id="KW-0067">ATP-binding</keyword>
<dbReference type="GO" id="GO:0005737">
    <property type="term" value="C:cytoplasm"/>
    <property type="evidence" value="ECO:0007669"/>
    <property type="project" value="TreeGrafter"/>
</dbReference>
<feature type="compositionally biased region" description="Pro residues" evidence="9">
    <location>
        <begin position="532"/>
        <end position="552"/>
    </location>
</feature>
<reference evidence="11 12" key="1">
    <citation type="submission" date="2018-07" db="EMBL/GenBank/DDBJ databases">
        <title>Genomic Encyclopedia of Type Strains, Phase IV (KMG-IV): sequencing the most valuable type-strain genomes for metagenomic binning, comparative biology and taxonomic classification.</title>
        <authorList>
            <person name="Goeker M."/>
        </authorList>
    </citation>
    <scope>NUCLEOTIDE SEQUENCE [LARGE SCALE GENOMIC DNA]</scope>
    <source>
        <strain evidence="11 12">DSM 21634</strain>
    </source>
</reference>
<dbReference type="PROSITE" id="PS51903">
    <property type="entry name" value="CLP_R"/>
    <property type="match status" value="1"/>
</dbReference>
<dbReference type="SUPFAM" id="SSF81923">
    <property type="entry name" value="Double Clp-N motif"/>
    <property type="match status" value="1"/>
</dbReference>
<dbReference type="SUPFAM" id="SSF52540">
    <property type="entry name" value="P-loop containing nucleoside triphosphate hydrolases"/>
    <property type="match status" value="2"/>
</dbReference>
<dbReference type="PROSITE" id="PS00870">
    <property type="entry name" value="CLPAB_1"/>
    <property type="match status" value="1"/>
</dbReference>
<dbReference type="NCBIfam" id="TIGR03345">
    <property type="entry name" value="VI_ClpV1"/>
    <property type="match status" value="1"/>
</dbReference>
<keyword evidence="3" id="KW-0547">Nucleotide-binding</keyword>
<name>A0A368Y8R6_9BURK</name>
<evidence type="ECO:0000259" key="10">
    <source>
        <dbReference type="PROSITE" id="PS51903"/>
    </source>
</evidence>
<feature type="coiled-coil region" evidence="8">
    <location>
        <begin position="440"/>
        <end position="491"/>
    </location>
</feature>
<dbReference type="PANTHER" id="PTHR11638:SF184">
    <property type="entry name" value="ATPASE WITH CHAPERONE ACTIVITY"/>
    <property type="match status" value="1"/>
</dbReference>
<dbReference type="PRINTS" id="PR00300">
    <property type="entry name" value="CLPPROTEASEA"/>
</dbReference>
<dbReference type="InterPro" id="IPR018368">
    <property type="entry name" value="ClpA/B_CS1"/>
</dbReference>
<dbReference type="AlphaFoldDB" id="A0A368Y8R6"/>
<dbReference type="Gene3D" id="3.40.50.300">
    <property type="entry name" value="P-loop containing nucleotide triphosphate hydrolases"/>
    <property type="match status" value="3"/>
</dbReference>
<dbReference type="RefSeq" id="WP_114465313.1">
    <property type="nucleotide sequence ID" value="NZ_QPJK01000001.1"/>
</dbReference>
<keyword evidence="8" id="KW-0175">Coiled coil</keyword>
<feature type="region of interest" description="Disordered" evidence="9">
    <location>
        <begin position="511"/>
        <end position="556"/>
    </location>
</feature>
<dbReference type="InterPro" id="IPR001270">
    <property type="entry name" value="ClpA/B"/>
</dbReference>
<dbReference type="SMART" id="SM00382">
    <property type="entry name" value="AAA"/>
    <property type="match status" value="2"/>
</dbReference>
<dbReference type="GO" id="GO:0016887">
    <property type="term" value="F:ATP hydrolysis activity"/>
    <property type="evidence" value="ECO:0007669"/>
    <property type="project" value="InterPro"/>
</dbReference>
<dbReference type="Pfam" id="PF07724">
    <property type="entry name" value="AAA_2"/>
    <property type="match status" value="1"/>
</dbReference>
<comment type="similarity">
    <text evidence="1">Belongs to the ClpA/ClpB family.</text>
</comment>
<evidence type="ECO:0000256" key="7">
    <source>
        <dbReference type="PROSITE-ProRule" id="PRU01251"/>
    </source>
</evidence>
<dbReference type="InterPro" id="IPR036628">
    <property type="entry name" value="Clp_N_dom_sf"/>
</dbReference>
<dbReference type="Gene3D" id="1.10.8.60">
    <property type="match status" value="1"/>
</dbReference>
<evidence type="ECO:0000256" key="3">
    <source>
        <dbReference type="ARBA" id="ARBA00022741"/>
    </source>
</evidence>
<dbReference type="Gene3D" id="1.10.1780.10">
    <property type="entry name" value="Clp, N-terminal domain"/>
    <property type="match status" value="1"/>
</dbReference>
<evidence type="ECO:0000256" key="6">
    <source>
        <dbReference type="ARBA" id="ARBA00025613"/>
    </source>
</evidence>
<dbReference type="OrthoDB" id="9803641at2"/>